<comment type="caution">
    <text evidence="1">The sequence shown here is derived from an EMBL/GenBank/DDBJ whole genome shotgun (WGS) entry which is preliminary data.</text>
</comment>
<sequence>MPPALGASRRESRMNHSLSESGRVWRALELLSVSDPGDSTFAEAADLLKQGADPDNLLSQAVRHGLVPAVADLLAQSGITQSVSSRMRLFLLNCHYANRKKNELATREATVLHGALAEAGVRAAFTKGVVGHLSLYGGRGTRVFNDIDMMAEGDAETIAKVLDGQGYAKNKRYDPGLHQLVDLPRRDQVMYRLSPDHLPHFMRVLDGECVPFLMVDVAFSLTWHASPWQIPTEDALRELVEVPVPEVGTSLPTLHPVYEFLFAAFHLFREAWVERTILKSDVRLTQFADLLRVWRRHASGHRDAVVDRVAAHGLQLPLVWACAHTDTLFGSDLVGELGLDGYRDQDWLRTARGTDGSCRYWSGDIRRRLADPAPPELTTGAPPALPGGLAVFRQS</sequence>
<dbReference type="InterPro" id="IPR039498">
    <property type="entry name" value="NTP_transf_5"/>
</dbReference>
<dbReference type="RefSeq" id="WP_311666091.1">
    <property type="nucleotide sequence ID" value="NZ_JAVREO010000003.1"/>
</dbReference>
<reference evidence="2" key="1">
    <citation type="submission" date="2023-07" db="EMBL/GenBank/DDBJ databases">
        <title>30 novel species of actinomycetes from the DSMZ collection.</title>
        <authorList>
            <person name="Nouioui I."/>
        </authorList>
    </citation>
    <scope>NUCLEOTIDE SEQUENCE [LARGE SCALE GENOMIC DNA]</scope>
    <source>
        <strain evidence="2">DSM 44915</strain>
    </source>
</reference>
<dbReference type="EMBL" id="JAVREO010000003">
    <property type="protein sequence ID" value="MDT0266095.1"/>
    <property type="molecule type" value="Genomic_DNA"/>
</dbReference>
<protein>
    <submittedName>
        <fullName evidence="1">Nucleotidyltransferase family protein</fullName>
    </submittedName>
</protein>
<organism evidence="1 2">
    <name type="scientific">Streptomyces chisholmiae</name>
    <dbReference type="NCBI Taxonomy" id="3075540"/>
    <lineage>
        <taxon>Bacteria</taxon>
        <taxon>Bacillati</taxon>
        <taxon>Actinomycetota</taxon>
        <taxon>Actinomycetes</taxon>
        <taxon>Kitasatosporales</taxon>
        <taxon>Streptomycetaceae</taxon>
        <taxon>Streptomyces</taxon>
    </lineage>
</organism>
<evidence type="ECO:0000313" key="2">
    <source>
        <dbReference type="Proteomes" id="UP001183410"/>
    </source>
</evidence>
<gene>
    <name evidence="1" type="ORF">RM844_07275</name>
</gene>
<dbReference type="Proteomes" id="UP001183410">
    <property type="component" value="Unassembled WGS sequence"/>
</dbReference>
<accession>A0ABU2JM83</accession>
<name>A0ABU2JM83_9ACTN</name>
<proteinExistence type="predicted"/>
<keyword evidence="2" id="KW-1185">Reference proteome</keyword>
<evidence type="ECO:0000313" key="1">
    <source>
        <dbReference type="EMBL" id="MDT0266095.1"/>
    </source>
</evidence>
<dbReference type="Pfam" id="PF14907">
    <property type="entry name" value="NTP_transf_5"/>
    <property type="match status" value="1"/>
</dbReference>